<comment type="caution">
    <text evidence="2">The sequence shown here is derived from an EMBL/GenBank/DDBJ whole genome shotgun (WGS) entry which is preliminary data.</text>
</comment>
<protein>
    <recommendedName>
        <fullName evidence="1">DUF3427 domain-containing protein</fullName>
    </recommendedName>
</protein>
<organism evidence="2">
    <name type="scientific">bioreactor metagenome</name>
    <dbReference type="NCBI Taxonomy" id="1076179"/>
    <lineage>
        <taxon>unclassified sequences</taxon>
        <taxon>metagenomes</taxon>
        <taxon>ecological metagenomes</taxon>
    </lineage>
</organism>
<evidence type="ECO:0000259" key="1">
    <source>
        <dbReference type="Pfam" id="PF11907"/>
    </source>
</evidence>
<accession>A0A645FF24</accession>
<dbReference type="AlphaFoldDB" id="A0A645FF24"/>
<feature type="domain" description="DUF3427" evidence="1">
    <location>
        <begin position="72"/>
        <end position="213"/>
    </location>
</feature>
<proteinExistence type="predicted"/>
<dbReference type="InterPro" id="IPR021835">
    <property type="entry name" value="DUF3427"/>
</dbReference>
<sequence>MSPLELAMFRMFYISIWQVAPDLHSAEEVNRNLQALADSPVMLTELKELLSYNLSKIDFVDEELQQIDNCPLDLYCQYSKNQLLVGLGYINAHNLVQVGVKWLKEQGIDIFLNTLNKSEKEYSPTTMYKDYSINEWLFHWQSQSTIGDSSPTGRRYQQHGHGQHKVLLFVREFKQEYNLTAPFTLLGTANYVQHEGSKPMSITYKLDRPIPARFIKKTNKLLIG</sequence>
<name>A0A645FF24_9ZZZZ</name>
<evidence type="ECO:0000313" key="2">
    <source>
        <dbReference type="EMBL" id="MPN12082.1"/>
    </source>
</evidence>
<reference evidence="2" key="1">
    <citation type="submission" date="2019-08" db="EMBL/GenBank/DDBJ databases">
        <authorList>
            <person name="Kucharzyk K."/>
            <person name="Murdoch R.W."/>
            <person name="Higgins S."/>
            <person name="Loffler F."/>
        </authorList>
    </citation>
    <scope>NUCLEOTIDE SEQUENCE</scope>
</reference>
<gene>
    <name evidence="2" type="ORF">SDC9_159392</name>
</gene>
<dbReference type="Pfam" id="PF11907">
    <property type="entry name" value="DUF3427"/>
    <property type="match status" value="1"/>
</dbReference>
<dbReference type="EMBL" id="VSSQ01058353">
    <property type="protein sequence ID" value="MPN12082.1"/>
    <property type="molecule type" value="Genomic_DNA"/>
</dbReference>